<gene>
    <name evidence="1" type="ORF">CROQUDRAFT_133842</name>
</gene>
<dbReference type="AlphaFoldDB" id="A0A9P6TB52"/>
<sequence length="157" mass="17720">MSKLWQSIGNDCEVSGWLSALKKMPSKPAGIWVGVNQTSKMVAKVDGKDQANWKCSIAEDIVTGWSTSGTPGDQWNHWDKLHWVLLSSEGSACEPSEVFLEELHDLYPIQQSYNALTPVFVNPTNPDEYFLLDTKTCWNWVDSILCFHLTFSGCIQY</sequence>
<protein>
    <submittedName>
        <fullName evidence="1">Uncharacterized protein</fullName>
    </submittedName>
</protein>
<comment type="caution">
    <text evidence="1">The sequence shown here is derived from an EMBL/GenBank/DDBJ whole genome shotgun (WGS) entry which is preliminary data.</text>
</comment>
<organism evidence="1 2">
    <name type="scientific">Cronartium quercuum f. sp. fusiforme G11</name>
    <dbReference type="NCBI Taxonomy" id="708437"/>
    <lineage>
        <taxon>Eukaryota</taxon>
        <taxon>Fungi</taxon>
        <taxon>Dikarya</taxon>
        <taxon>Basidiomycota</taxon>
        <taxon>Pucciniomycotina</taxon>
        <taxon>Pucciniomycetes</taxon>
        <taxon>Pucciniales</taxon>
        <taxon>Coleosporiaceae</taxon>
        <taxon>Cronartium</taxon>
    </lineage>
</organism>
<dbReference type="OrthoDB" id="2501890at2759"/>
<accession>A0A9P6TB52</accession>
<evidence type="ECO:0000313" key="1">
    <source>
        <dbReference type="EMBL" id="KAG0145314.1"/>
    </source>
</evidence>
<name>A0A9P6TB52_9BASI</name>
<keyword evidence="2" id="KW-1185">Reference proteome</keyword>
<dbReference type="EMBL" id="MU167279">
    <property type="protein sequence ID" value="KAG0145314.1"/>
    <property type="molecule type" value="Genomic_DNA"/>
</dbReference>
<dbReference type="Proteomes" id="UP000886653">
    <property type="component" value="Unassembled WGS sequence"/>
</dbReference>
<proteinExistence type="predicted"/>
<evidence type="ECO:0000313" key="2">
    <source>
        <dbReference type="Proteomes" id="UP000886653"/>
    </source>
</evidence>
<reference evidence="1" key="1">
    <citation type="submission" date="2013-11" db="EMBL/GenBank/DDBJ databases">
        <title>Genome sequence of the fusiform rust pathogen reveals effectors for host alternation and coevolution with pine.</title>
        <authorList>
            <consortium name="DOE Joint Genome Institute"/>
            <person name="Smith K."/>
            <person name="Pendleton A."/>
            <person name="Kubisiak T."/>
            <person name="Anderson C."/>
            <person name="Salamov A."/>
            <person name="Aerts A."/>
            <person name="Riley R."/>
            <person name="Clum A."/>
            <person name="Lindquist E."/>
            <person name="Ence D."/>
            <person name="Campbell M."/>
            <person name="Kronenberg Z."/>
            <person name="Feau N."/>
            <person name="Dhillon B."/>
            <person name="Hamelin R."/>
            <person name="Burleigh J."/>
            <person name="Smith J."/>
            <person name="Yandell M."/>
            <person name="Nelson C."/>
            <person name="Grigoriev I."/>
            <person name="Davis J."/>
        </authorList>
    </citation>
    <scope>NUCLEOTIDE SEQUENCE</scope>
    <source>
        <strain evidence="1">G11</strain>
    </source>
</reference>